<dbReference type="EMBL" id="DVHU01000011">
    <property type="protein sequence ID" value="HIR92042.1"/>
    <property type="molecule type" value="Genomic_DNA"/>
</dbReference>
<dbReference type="InterPro" id="IPR036388">
    <property type="entry name" value="WH-like_DNA-bd_sf"/>
</dbReference>
<dbReference type="SMART" id="SM00866">
    <property type="entry name" value="UTRA"/>
    <property type="match status" value="1"/>
</dbReference>
<dbReference type="Proteomes" id="UP000886841">
    <property type="component" value="Unassembled WGS sequence"/>
</dbReference>
<dbReference type="InterPro" id="IPR011663">
    <property type="entry name" value="UTRA"/>
</dbReference>
<gene>
    <name evidence="6" type="primary">treR</name>
    <name evidence="6" type="ORF">IAB98_01300</name>
</gene>
<dbReference type="PANTHER" id="PTHR44846:SF12">
    <property type="entry name" value="HTH-TYPE TRANSCRIPTIONAL REGULATOR TRER"/>
    <property type="match status" value="1"/>
</dbReference>
<dbReference type="SMART" id="SM00345">
    <property type="entry name" value="HTH_GNTR"/>
    <property type="match status" value="1"/>
</dbReference>
<evidence type="ECO:0000313" key="7">
    <source>
        <dbReference type="Proteomes" id="UP000886841"/>
    </source>
</evidence>
<evidence type="ECO:0000256" key="4">
    <source>
        <dbReference type="NCBIfam" id="TIGR02404"/>
    </source>
</evidence>
<dbReference type="GO" id="GO:0003700">
    <property type="term" value="F:DNA-binding transcription factor activity"/>
    <property type="evidence" value="ECO:0007669"/>
    <property type="project" value="UniProtKB-UniRule"/>
</dbReference>
<comment type="caution">
    <text evidence="6">The sequence shown here is derived from an EMBL/GenBank/DDBJ whole genome shotgun (WGS) entry which is preliminary data.</text>
</comment>
<dbReference type="GO" id="GO:0045892">
    <property type="term" value="P:negative regulation of DNA-templated transcription"/>
    <property type="evidence" value="ECO:0007669"/>
    <property type="project" value="TreeGrafter"/>
</dbReference>
<dbReference type="Pfam" id="PF00392">
    <property type="entry name" value="GntR"/>
    <property type="match status" value="1"/>
</dbReference>
<dbReference type="SUPFAM" id="SSF46785">
    <property type="entry name" value="Winged helix' DNA-binding domain"/>
    <property type="match status" value="1"/>
</dbReference>
<dbReference type="PANTHER" id="PTHR44846">
    <property type="entry name" value="MANNOSYL-D-GLYCERATE TRANSPORT/METABOLISM SYSTEM REPRESSOR MNGR-RELATED"/>
    <property type="match status" value="1"/>
</dbReference>
<accession>A0A9D1EHC8</accession>
<dbReference type="InterPro" id="IPR036390">
    <property type="entry name" value="WH_DNA-bd_sf"/>
</dbReference>
<dbReference type="GO" id="GO:0003677">
    <property type="term" value="F:DNA binding"/>
    <property type="evidence" value="ECO:0007669"/>
    <property type="project" value="UniProtKB-UniRule"/>
</dbReference>
<evidence type="ECO:0000256" key="1">
    <source>
        <dbReference type="ARBA" id="ARBA00023015"/>
    </source>
</evidence>
<keyword evidence="1" id="KW-0805">Transcription regulation</keyword>
<proteinExistence type="predicted"/>
<protein>
    <recommendedName>
        <fullName evidence="4">Trehalose operon repressor</fullName>
    </recommendedName>
</protein>
<dbReference type="NCBIfam" id="TIGR02404">
    <property type="entry name" value="trehalos_R_Bsub"/>
    <property type="match status" value="1"/>
</dbReference>
<evidence type="ECO:0000256" key="3">
    <source>
        <dbReference type="ARBA" id="ARBA00023163"/>
    </source>
</evidence>
<name>A0A9D1EHC8_9FIRM</name>
<dbReference type="AlphaFoldDB" id="A0A9D1EHC8"/>
<dbReference type="Gene3D" id="3.40.1410.10">
    <property type="entry name" value="Chorismate lyase-like"/>
    <property type="match status" value="1"/>
</dbReference>
<dbReference type="InterPro" id="IPR050679">
    <property type="entry name" value="Bact_HTH_transcr_reg"/>
</dbReference>
<dbReference type="Pfam" id="PF07702">
    <property type="entry name" value="UTRA"/>
    <property type="match status" value="1"/>
</dbReference>
<evidence type="ECO:0000259" key="5">
    <source>
        <dbReference type="PROSITE" id="PS50949"/>
    </source>
</evidence>
<dbReference type="PROSITE" id="PS50949">
    <property type="entry name" value="HTH_GNTR"/>
    <property type="match status" value="1"/>
</dbReference>
<reference evidence="6" key="2">
    <citation type="journal article" date="2021" name="PeerJ">
        <title>Extensive microbial diversity within the chicken gut microbiome revealed by metagenomics and culture.</title>
        <authorList>
            <person name="Gilroy R."/>
            <person name="Ravi A."/>
            <person name="Getino M."/>
            <person name="Pursley I."/>
            <person name="Horton D.L."/>
            <person name="Alikhan N.F."/>
            <person name="Baker D."/>
            <person name="Gharbi K."/>
            <person name="Hall N."/>
            <person name="Watson M."/>
            <person name="Adriaenssens E.M."/>
            <person name="Foster-Nyarko E."/>
            <person name="Jarju S."/>
            <person name="Secka A."/>
            <person name="Antonio M."/>
            <person name="Oren A."/>
            <person name="Chaudhuri R.R."/>
            <person name="La Ragione R."/>
            <person name="Hildebrand F."/>
            <person name="Pallen M.J."/>
        </authorList>
    </citation>
    <scope>NUCLEOTIDE SEQUENCE</scope>
    <source>
        <strain evidence="6">ChiSxjej1B13-7041</strain>
    </source>
</reference>
<evidence type="ECO:0000313" key="6">
    <source>
        <dbReference type="EMBL" id="HIR92042.1"/>
    </source>
</evidence>
<keyword evidence="2" id="KW-0238">DNA-binding</keyword>
<feature type="domain" description="HTH gntR-type" evidence="5">
    <location>
        <begin position="3"/>
        <end position="71"/>
    </location>
</feature>
<dbReference type="InterPro" id="IPR028978">
    <property type="entry name" value="Chorismate_lyase_/UTRA_dom_sf"/>
</dbReference>
<dbReference type="PRINTS" id="PR00035">
    <property type="entry name" value="HTHGNTR"/>
</dbReference>
<dbReference type="CDD" id="cd07377">
    <property type="entry name" value="WHTH_GntR"/>
    <property type="match status" value="1"/>
</dbReference>
<dbReference type="InterPro" id="IPR012770">
    <property type="entry name" value="TreR"/>
</dbReference>
<dbReference type="InterPro" id="IPR000524">
    <property type="entry name" value="Tscrpt_reg_HTH_GntR"/>
</dbReference>
<dbReference type="Gene3D" id="1.10.10.10">
    <property type="entry name" value="Winged helix-like DNA-binding domain superfamily/Winged helix DNA-binding domain"/>
    <property type="match status" value="1"/>
</dbReference>
<keyword evidence="3" id="KW-0804">Transcription</keyword>
<organism evidence="6 7">
    <name type="scientific">Candidatus Egerieimonas intestinavium</name>
    <dbReference type="NCBI Taxonomy" id="2840777"/>
    <lineage>
        <taxon>Bacteria</taxon>
        <taxon>Bacillati</taxon>
        <taxon>Bacillota</taxon>
        <taxon>Clostridia</taxon>
        <taxon>Lachnospirales</taxon>
        <taxon>Lachnospiraceae</taxon>
        <taxon>Lachnospiraceae incertae sedis</taxon>
        <taxon>Candidatus Egerieimonas</taxon>
    </lineage>
</organism>
<sequence>MPGVKYDKIYKELRRRIEEEEYGFQELLPSEKVLTEQFGSSRNTVRRAIGQLAAEGCVQSIHGKGVRVIYQRENQAEFVLGGIESLKEAARRIHMDYTTKVICFTELSVDEKISKRTSFPVGASIYYLQRVRYVGGEALIIDHNYLLKEVARGLTPEIAEKSIYEYLEKELGQTIMTTRRKMTVEKNSQLDEKYMDLKGYNCVAVVTSHTYNAEGVMFEFTQSRHRADHFAFYDQAQRVHA</sequence>
<evidence type="ECO:0000256" key="2">
    <source>
        <dbReference type="ARBA" id="ARBA00023125"/>
    </source>
</evidence>
<reference evidence="6" key="1">
    <citation type="submission" date="2020-10" db="EMBL/GenBank/DDBJ databases">
        <authorList>
            <person name="Gilroy R."/>
        </authorList>
    </citation>
    <scope>NUCLEOTIDE SEQUENCE</scope>
    <source>
        <strain evidence="6">ChiSxjej1B13-7041</strain>
    </source>
</reference>
<dbReference type="SUPFAM" id="SSF64288">
    <property type="entry name" value="Chorismate lyase-like"/>
    <property type="match status" value="1"/>
</dbReference>